<dbReference type="EC" id="3.1.4.58" evidence="2"/>
<evidence type="ECO:0000256" key="2">
    <source>
        <dbReference type="HAMAP-Rule" id="MF_01940"/>
    </source>
</evidence>
<dbReference type="EMBL" id="SOAU01000001">
    <property type="protein sequence ID" value="TDT18298.1"/>
    <property type="molecule type" value="Genomic_DNA"/>
</dbReference>
<evidence type="ECO:0000256" key="1">
    <source>
        <dbReference type="ARBA" id="ARBA00022801"/>
    </source>
</evidence>
<keyword evidence="4" id="KW-0436">Ligase</keyword>
<dbReference type="PANTHER" id="PTHR35561:SF1">
    <property type="entry name" value="RNA 2',3'-CYCLIC PHOSPHODIESTERASE"/>
    <property type="match status" value="1"/>
</dbReference>
<dbReference type="AlphaFoldDB" id="A0A4V6Q1Y6"/>
<dbReference type="Proteomes" id="UP000294558">
    <property type="component" value="Unassembled WGS sequence"/>
</dbReference>
<dbReference type="InterPro" id="IPR014051">
    <property type="entry name" value="Phosphoesterase_HXTX"/>
</dbReference>
<dbReference type="InterPro" id="IPR004175">
    <property type="entry name" value="RNA_CPDase"/>
</dbReference>
<dbReference type="PANTHER" id="PTHR35561">
    <property type="entry name" value="RNA 2',3'-CYCLIC PHOSPHODIESTERASE"/>
    <property type="match status" value="1"/>
</dbReference>
<evidence type="ECO:0000313" key="4">
    <source>
        <dbReference type="EMBL" id="TDT18298.1"/>
    </source>
</evidence>
<dbReference type="Gene3D" id="3.90.1140.10">
    <property type="entry name" value="Cyclic phosphodiesterase"/>
    <property type="match status" value="1"/>
</dbReference>
<comment type="catalytic activity">
    <reaction evidence="2">
        <text>a 3'-end 2',3'-cyclophospho-ribonucleotide-RNA + H2O = a 3'-end 2'-phospho-ribonucleotide-RNA + H(+)</text>
        <dbReference type="Rhea" id="RHEA:11828"/>
        <dbReference type="Rhea" id="RHEA-COMP:10464"/>
        <dbReference type="Rhea" id="RHEA-COMP:17353"/>
        <dbReference type="ChEBI" id="CHEBI:15377"/>
        <dbReference type="ChEBI" id="CHEBI:15378"/>
        <dbReference type="ChEBI" id="CHEBI:83064"/>
        <dbReference type="ChEBI" id="CHEBI:173113"/>
        <dbReference type="EC" id="3.1.4.58"/>
    </reaction>
</comment>
<comment type="similarity">
    <text evidence="2">Belongs to the 2H phosphoesterase superfamily. ThpR family.</text>
</comment>
<dbReference type="RefSeq" id="WP_166657702.1">
    <property type="nucleotide sequence ID" value="NZ_SOAU01000001.1"/>
</dbReference>
<feature type="short sequence motif" description="HXTX 2" evidence="2">
    <location>
        <begin position="112"/>
        <end position="115"/>
    </location>
</feature>
<gene>
    <name evidence="4" type="ORF">BDK89_3917</name>
</gene>
<dbReference type="HAMAP" id="MF_01940">
    <property type="entry name" value="RNA_CPDase"/>
    <property type="match status" value="1"/>
</dbReference>
<dbReference type="SUPFAM" id="SSF55144">
    <property type="entry name" value="LigT-like"/>
    <property type="match status" value="1"/>
</dbReference>
<dbReference type="GO" id="GO:0016874">
    <property type="term" value="F:ligase activity"/>
    <property type="evidence" value="ECO:0007669"/>
    <property type="project" value="UniProtKB-KW"/>
</dbReference>
<dbReference type="Pfam" id="PF02834">
    <property type="entry name" value="LigT_PEase"/>
    <property type="match status" value="1"/>
</dbReference>
<keyword evidence="5" id="KW-1185">Reference proteome</keyword>
<reference evidence="4 5" key="1">
    <citation type="submission" date="2019-03" db="EMBL/GenBank/DDBJ databases">
        <title>Sequencing the genomes of 1000 actinobacteria strains.</title>
        <authorList>
            <person name="Klenk H.-P."/>
        </authorList>
    </citation>
    <scope>NUCLEOTIDE SEQUENCE [LARGE SCALE GENOMIC DNA]</scope>
    <source>
        <strain evidence="4 5">DSM 18936</strain>
    </source>
</reference>
<name>A0A4V6Q1Y6_9ACTN</name>
<feature type="active site" description="Proton acceptor" evidence="2">
    <location>
        <position position="112"/>
    </location>
</feature>
<comment type="function">
    <text evidence="2">Hydrolyzes RNA 2',3'-cyclic phosphodiester to an RNA 2'-phosphomonoester.</text>
</comment>
<feature type="domain" description="Phosphoesterase HXTX" evidence="3">
    <location>
        <begin position="25"/>
        <end position="62"/>
    </location>
</feature>
<organism evidence="4 5">
    <name type="scientific">Ilumatobacter fluminis</name>
    <dbReference type="NCBI Taxonomy" id="467091"/>
    <lineage>
        <taxon>Bacteria</taxon>
        <taxon>Bacillati</taxon>
        <taxon>Actinomycetota</taxon>
        <taxon>Acidimicrobiia</taxon>
        <taxon>Acidimicrobiales</taxon>
        <taxon>Ilumatobacteraceae</taxon>
        <taxon>Ilumatobacter</taxon>
    </lineage>
</organism>
<accession>A0A4V6Q1Y6</accession>
<dbReference type="GO" id="GO:0004113">
    <property type="term" value="F:2',3'-cyclic-nucleotide 3'-phosphodiesterase activity"/>
    <property type="evidence" value="ECO:0007669"/>
    <property type="project" value="InterPro"/>
</dbReference>
<evidence type="ECO:0000313" key="5">
    <source>
        <dbReference type="Proteomes" id="UP000294558"/>
    </source>
</evidence>
<protein>
    <recommendedName>
        <fullName evidence="2">RNA 2',3'-cyclic phosphodiesterase</fullName>
        <shortName evidence="2">RNA 2',3'-CPDase</shortName>
        <ecNumber evidence="2">3.1.4.58</ecNumber>
    </recommendedName>
</protein>
<feature type="active site" description="Proton donor" evidence="2">
    <location>
        <position position="38"/>
    </location>
</feature>
<comment type="caution">
    <text evidence="4">The sequence shown here is derived from an EMBL/GenBank/DDBJ whole genome shotgun (WGS) entry which is preliminary data.</text>
</comment>
<proteinExistence type="inferred from homology"/>
<dbReference type="InterPro" id="IPR009097">
    <property type="entry name" value="Cyclic_Pdiesterase"/>
</dbReference>
<keyword evidence="1 2" id="KW-0378">Hydrolase</keyword>
<feature type="short sequence motif" description="HXTX 1" evidence="2">
    <location>
        <begin position="38"/>
        <end position="41"/>
    </location>
</feature>
<dbReference type="NCBIfam" id="TIGR02258">
    <property type="entry name" value="2_5_ligase"/>
    <property type="match status" value="1"/>
</dbReference>
<dbReference type="GO" id="GO:0008664">
    <property type="term" value="F:RNA 2',3'-cyclic 3'-phosphodiesterase activity"/>
    <property type="evidence" value="ECO:0007669"/>
    <property type="project" value="UniProtKB-EC"/>
</dbReference>
<sequence length="166" mass="17806">MPRLFVAAFPTPEIADVLATIPVDDSSGVRMVPPENWHVTLRFLGDADTATVIERLRATATPFAEAEMGPHLEHLGPRQVVAPVAGVDHLAASVTRATADLGDPPRHSFRGHLTVARLRRGATSRLPGEPVGGRFPVDEIVLVESTLSDTGSRYEAVARFSTVRAV</sequence>
<evidence type="ECO:0000259" key="3">
    <source>
        <dbReference type="Pfam" id="PF02834"/>
    </source>
</evidence>